<accession>A0A1Q5PUE1</accession>
<evidence type="ECO:0000313" key="2">
    <source>
        <dbReference type="EMBL" id="OKL51194.1"/>
    </source>
</evidence>
<dbReference type="OrthoDB" id="9814648at2"/>
<proteinExistence type="predicted"/>
<protein>
    <submittedName>
        <fullName evidence="2">GNAT family N-acetyltransferase</fullName>
    </submittedName>
</protein>
<dbReference type="Proteomes" id="UP000185612">
    <property type="component" value="Unassembled WGS sequence"/>
</dbReference>
<keyword evidence="3" id="KW-1185">Reference proteome</keyword>
<dbReference type="Pfam" id="PF13302">
    <property type="entry name" value="Acetyltransf_3"/>
    <property type="match status" value="1"/>
</dbReference>
<dbReference type="SUPFAM" id="SSF55729">
    <property type="entry name" value="Acyl-CoA N-acyltransferases (Nat)"/>
    <property type="match status" value="1"/>
</dbReference>
<name>A0A1Q5PUE1_9ACTO</name>
<dbReference type="AlphaFoldDB" id="A0A1Q5PUE1"/>
<comment type="caution">
    <text evidence="2">The sequence shown here is derived from an EMBL/GenBank/DDBJ whole genome shotgun (WGS) entry which is preliminary data.</text>
</comment>
<dbReference type="InParanoid" id="A0A1Q5PUE1"/>
<dbReference type="RefSeq" id="WP_073825422.1">
    <property type="nucleotide sequence ID" value="NZ_MQVS01000009.1"/>
</dbReference>
<organism evidence="2 3">
    <name type="scientific">Buchananella hordeovulneris</name>
    <dbReference type="NCBI Taxonomy" id="52770"/>
    <lineage>
        <taxon>Bacteria</taxon>
        <taxon>Bacillati</taxon>
        <taxon>Actinomycetota</taxon>
        <taxon>Actinomycetes</taxon>
        <taxon>Actinomycetales</taxon>
        <taxon>Actinomycetaceae</taxon>
        <taxon>Buchananella</taxon>
    </lineage>
</organism>
<gene>
    <name evidence="2" type="ORF">BSZ40_08925</name>
</gene>
<dbReference type="CDD" id="cd04301">
    <property type="entry name" value="NAT_SF"/>
    <property type="match status" value="1"/>
</dbReference>
<dbReference type="GO" id="GO:0016747">
    <property type="term" value="F:acyltransferase activity, transferring groups other than amino-acyl groups"/>
    <property type="evidence" value="ECO:0007669"/>
    <property type="project" value="InterPro"/>
</dbReference>
<sequence length="176" mass="20141">MPTPASVSLRPLTAADADFLWHWIHGSPQAQWRRWDGPYFDHGQPIARDEYVAQFVDSLPRENQRLIVVDDQPIGMVSRYEEDPVGGGWWELGIVIYDPAWWGQGLGGQALAQWAQETFAQTNAHVLTLTTWGGNERMVRSAQRVGFTECARIPQARLWDGRRWDSVKLARLRDDN</sequence>
<dbReference type="Gene3D" id="3.40.630.30">
    <property type="match status" value="1"/>
</dbReference>
<keyword evidence="2" id="KW-0808">Transferase</keyword>
<dbReference type="InterPro" id="IPR016181">
    <property type="entry name" value="Acyl_CoA_acyltransferase"/>
</dbReference>
<dbReference type="InterPro" id="IPR000182">
    <property type="entry name" value="GNAT_dom"/>
</dbReference>
<evidence type="ECO:0000313" key="3">
    <source>
        <dbReference type="Proteomes" id="UP000185612"/>
    </source>
</evidence>
<feature type="domain" description="N-acetyltransferase" evidence="1">
    <location>
        <begin position="7"/>
        <end position="174"/>
    </location>
</feature>
<dbReference type="PANTHER" id="PTHR43415:SF4">
    <property type="entry name" value="N-ACETYLTRANSFERASE DOMAIN-CONTAINING PROTEIN"/>
    <property type="match status" value="1"/>
</dbReference>
<dbReference type="PROSITE" id="PS51186">
    <property type="entry name" value="GNAT"/>
    <property type="match status" value="1"/>
</dbReference>
<dbReference type="STRING" id="52770.BSZ40_08925"/>
<dbReference type="PANTHER" id="PTHR43415">
    <property type="entry name" value="SPERMIDINE N(1)-ACETYLTRANSFERASE"/>
    <property type="match status" value="1"/>
</dbReference>
<reference evidence="3" key="1">
    <citation type="submission" date="2016-12" db="EMBL/GenBank/DDBJ databases">
        <authorList>
            <person name="Meng X."/>
        </authorList>
    </citation>
    <scope>NUCLEOTIDE SEQUENCE [LARGE SCALE GENOMIC DNA]</scope>
    <source>
        <strain evidence="3">DSM 20732</strain>
    </source>
</reference>
<dbReference type="EMBL" id="MQVS01000009">
    <property type="protein sequence ID" value="OKL51194.1"/>
    <property type="molecule type" value="Genomic_DNA"/>
</dbReference>
<evidence type="ECO:0000259" key="1">
    <source>
        <dbReference type="PROSITE" id="PS51186"/>
    </source>
</evidence>